<keyword evidence="4" id="KW-1185">Reference proteome</keyword>
<dbReference type="OrthoDB" id="76453at2759"/>
<protein>
    <submittedName>
        <fullName evidence="3">Uncharacterized protein</fullName>
    </submittedName>
</protein>
<dbReference type="AlphaFoldDB" id="A0A1Y1I605"/>
<gene>
    <name evidence="3" type="ORF">KFL_002080160</name>
</gene>
<dbReference type="EMBL" id="DF237157">
    <property type="protein sequence ID" value="GAQ84839.1"/>
    <property type="molecule type" value="Genomic_DNA"/>
</dbReference>
<evidence type="ECO:0000256" key="2">
    <source>
        <dbReference type="SAM" id="MobiDB-lite"/>
    </source>
</evidence>
<accession>A0A1Y1I605</accession>
<keyword evidence="1" id="KW-0175">Coiled coil</keyword>
<dbReference type="Gene3D" id="6.10.250.3110">
    <property type="match status" value="1"/>
</dbReference>
<dbReference type="Proteomes" id="UP000054558">
    <property type="component" value="Unassembled WGS sequence"/>
</dbReference>
<feature type="region of interest" description="Disordered" evidence="2">
    <location>
        <begin position="240"/>
        <end position="277"/>
    </location>
</feature>
<dbReference type="OMA" id="FENMIAY"/>
<feature type="coiled-coil region" evidence="1">
    <location>
        <begin position="331"/>
        <end position="358"/>
    </location>
</feature>
<evidence type="ECO:0000313" key="4">
    <source>
        <dbReference type="Proteomes" id="UP000054558"/>
    </source>
</evidence>
<organism evidence="3 4">
    <name type="scientific">Klebsormidium nitens</name>
    <name type="common">Green alga</name>
    <name type="synonym">Ulothrix nitens</name>
    <dbReference type="NCBI Taxonomy" id="105231"/>
    <lineage>
        <taxon>Eukaryota</taxon>
        <taxon>Viridiplantae</taxon>
        <taxon>Streptophyta</taxon>
        <taxon>Klebsormidiophyceae</taxon>
        <taxon>Klebsormidiales</taxon>
        <taxon>Klebsormidiaceae</taxon>
        <taxon>Klebsormidium</taxon>
    </lineage>
</organism>
<reference evidence="3 4" key="1">
    <citation type="journal article" date="2014" name="Nat. Commun.">
        <title>Klebsormidium flaccidum genome reveals primary factors for plant terrestrial adaptation.</title>
        <authorList>
            <person name="Hori K."/>
            <person name="Maruyama F."/>
            <person name="Fujisawa T."/>
            <person name="Togashi T."/>
            <person name="Yamamoto N."/>
            <person name="Seo M."/>
            <person name="Sato S."/>
            <person name="Yamada T."/>
            <person name="Mori H."/>
            <person name="Tajima N."/>
            <person name="Moriyama T."/>
            <person name="Ikeuchi M."/>
            <person name="Watanabe M."/>
            <person name="Wada H."/>
            <person name="Kobayashi K."/>
            <person name="Saito M."/>
            <person name="Masuda T."/>
            <person name="Sasaki-Sekimoto Y."/>
            <person name="Mashiguchi K."/>
            <person name="Awai K."/>
            <person name="Shimojima M."/>
            <person name="Masuda S."/>
            <person name="Iwai M."/>
            <person name="Nobusawa T."/>
            <person name="Narise T."/>
            <person name="Kondo S."/>
            <person name="Saito H."/>
            <person name="Sato R."/>
            <person name="Murakawa M."/>
            <person name="Ihara Y."/>
            <person name="Oshima-Yamada Y."/>
            <person name="Ohtaka K."/>
            <person name="Satoh M."/>
            <person name="Sonobe K."/>
            <person name="Ishii M."/>
            <person name="Ohtani R."/>
            <person name="Kanamori-Sato M."/>
            <person name="Honoki R."/>
            <person name="Miyazaki D."/>
            <person name="Mochizuki H."/>
            <person name="Umetsu J."/>
            <person name="Higashi K."/>
            <person name="Shibata D."/>
            <person name="Kamiya Y."/>
            <person name="Sato N."/>
            <person name="Nakamura Y."/>
            <person name="Tabata S."/>
            <person name="Ida S."/>
            <person name="Kurokawa K."/>
            <person name="Ohta H."/>
        </authorList>
    </citation>
    <scope>NUCLEOTIDE SEQUENCE [LARGE SCALE GENOMIC DNA]</scope>
    <source>
        <strain evidence="3 4">NIES-2285</strain>
    </source>
</reference>
<proteinExistence type="predicted"/>
<name>A0A1Y1I605_KLENI</name>
<sequence length="373" mass="42035">MVKLRFQIALPEDPFRELEENWSADKSKAHTMPQAAEIPQIALAGTPPRLPPVGAGDAEEQQVALLQGARAQQVCARARAAHLESQVAKLRLEKLGLTRQNEVLADLITRHAKEHEAKLAGLLLKHDSERVELVKRHHKVEEALVKQNGDALAEAQRWKVAMEGVWKEIWGLDTERKELRKKGRSLRKERDAARAEARGWQVDLARAQQRLKRVTIADLEAPRTSLAICCAEVESVRKENESVRKENESVHRENENVRKENESVRKESESVRKENERLRKDAESVQKDVESFEKEADALWEELERVEGAKKTAIAEAETAEGARARARTELEAAVTRLVESQQARAGLQRELADALAALDGVKRHHATGENMD</sequence>
<evidence type="ECO:0000313" key="3">
    <source>
        <dbReference type="EMBL" id="GAQ84839.1"/>
    </source>
</evidence>
<evidence type="ECO:0000256" key="1">
    <source>
        <dbReference type="SAM" id="Coils"/>
    </source>
</evidence>